<reference evidence="1 2" key="1">
    <citation type="submission" date="2018-06" db="EMBL/GenBank/DDBJ databases">
        <title>Spirosoma sp. HMF3257 Genome sequencing and assembly.</title>
        <authorList>
            <person name="Kang H."/>
            <person name="Cha I."/>
            <person name="Kim H."/>
            <person name="Kang J."/>
            <person name="Joh K."/>
        </authorList>
    </citation>
    <scope>NUCLEOTIDE SEQUENCE [LARGE SCALE GENOMIC DNA]</scope>
    <source>
        <strain evidence="1 2">HMF3257</strain>
    </source>
</reference>
<gene>
    <name evidence="1" type="ORF">HMF3257_34935</name>
</gene>
<dbReference type="EMBL" id="QLII01000001">
    <property type="protein sequence ID" value="RAI77997.1"/>
    <property type="molecule type" value="Genomic_DNA"/>
</dbReference>
<accession>A0A327NRX2</accession>
<name>A0A327NRX2_9BACT</name>
<dbReference type="AlphaFoldDB" id="A0A327NRX2"/>
<protein>
    <submittedName>
        <fullName evidence="1">Uncharacterized protein</fullName>
    </submittedName>
</protein>
<organism evidence="1 2">
    <name type="scientific">Spirosoma telluris</name>
    <dbReference type="NCBI Taxonomy" id="2183553"/>
    <lineage>
        <taxon>Bacteria</taxon>
        <taxon>Pseudomonadati</taxon>
        <taxon>Bacteroidota</taxon>
        <taxon>Cytophagia</taxon>
        <taxon>Cytophagales</taxon>
        <taxon>Cytophagaceae</taxon>
        <taxon>Spirosoma</taxon>
    </lineage>
</organism>
<evidence type="ECO:0000313" key="2">
    <source>
        <dbReference type="Proteomes" id="UP000249016"/>
    </source>
</evidence>
<dbReference type="Proteomes" id="UP000249016">
    <property type="component" value="Unassembled WGS sequence"/>
</dbReference>
<dbReference type="RefSeq" id="WP_111349241.1">
    <property type="nucleotide sequence ID" value="NZ_QLII01000001.1"/>
</dbReference>
<evidence type="ECO:0000313" key="1">
    <source>
        <dbReference type="EMBL" id="RAI77997.1"/>
    </source>
</evidence>
<proteinExistence type="predicted"/>
<dbReference type="OrthoDB" id="7323171at2"/>
<comment type="caution">
    <text evidence="1">The sequence shown here is derived from an EMBL/GenBank/DDBJ whole genome shotgun (WGS) entry which is preliminary data.</text>
</comment>
<sequence length="596" mass="64709">MLEERITVDNLKAPSLSLLSIKPINKYSSKIQKEPIISINIRQFGGVGDLIELKDGSITSNNTLLESASASFSSKDIGKAIYVNGAGLAGATLIANISDVRSISQVILSVKASQTVSKATVTYGTDNSEAFIKMNAYARSLSPKPIRLQFERGKAYMTRFNNWLSGIKSIEVVGQGASIMCTEGAHSPAEHVERHVALATPSAFENVNTNYFSSYWSSKLTTGCFIKSTRKGAQSVTLSQPDSVASFRVGNWVLIYGLDQEGVNGFPVSPRYFDYAKVKAINSSTGVITLDRLLTNQYDSGWMDGKGAGELSAPRILNLNRPSFNTIENLVIKDLTFLPFKGNIKGPIAADNRNGRIQIYGVINSTLINVTAPNLYIGQGKTQIYQNCHFTVFCEGDKIADTVRIINSTFKDFTHCNGVNFLLLRGNTFTGKFDCNPRMCLVVGNTFSTIASNSSRALAGFAFNAGTRSIELGDNTWNCSRLSANGSLLAGFGSTTLTVEQVRNDSTITLLFANWTAKKNMRQVAPGYSGTTSTGKQLTVNRVFKWNTDTIAVQGVFSDRPAVGDAFVFSFAPKVVIKGNQIREGATVNSYKTFAQ</sequence>
<keyword evidence="2" id="KW-1185">Reference proteome</keyword>